<dbReference type="Proteomes" id="UP000009138">
    <property type="component" value="Unassembled WGS sequence"/>
</dbReference>
<sequence>MIVIVYAFIYKLSSFGIIDVNAPSSVQPIDHIEDAFKKLLPSNHNYKLVSSFNTSSSTGLIGATILFLSILIYLQTASSFEQYSILVTSFGIFAHCQPLRDDCVYSIHTSDVFTIPTAKIQKKSTINKVFKELSIFIGLYMLLVVGNCVFKDNMFTPLLGSSLGSLDLPDSNSNNIIVSISRSQFIKTGRLLNQYFKCCSFNLWGKIEMPVCSILLRNCYY</sequence>
<feature type="transmembrane region" description="Helical" evidence="1">
    <location>
        <begin position="56"/>
        <end position="74"/>
    </location>
</feature>
<feature type="transmembrane region" description="Helical" evidence="1">
    <location>
        <begin position="129"/>
        <end position="146"/>
    </location>
</feature>
<dbReference type="RefSeq" id="XP_067511739.1">
    <property type="nucleotide sequence ID" value="XM_067655638.1"/>
</dbReference>
<accession>I1BJG3</accession>
<dbReference type="AlphaFoldDB" id="I1BJG3"/>
<dbReference type="GeneID" id="93608019"/>
<name>I1BJG3_RHIO9</name>
<keyword evidence="3" id="KW-1185">Reference proteome</keyword>
<keyword evidence="1" id="KW-0472">Membrane</keyword>
<proteinExistence type="predicted"/>
<gene>
    <name evidence="2" type="ORF">RO3G_01047</name>
</gene>
<evidence type="ECO:0000256" key="1">
    <source>
        <dbReference type="SAM" id="Phobius"/>
    </source>
</evidence>
<dbReference type="EMBL" id="CH476732">
    <property type="protein sequence ID" value="EIE76343.1"/>
    <property type="molecule type" value="Genomic_DNA"/>
</dbReference>
<keyword evidence="1" id="KW-1133">Transmembrane helix</keyword>
<evidence type="ECO:0000313" key="3">
    <source>
        <dbReference type="Proteomes" id="UP000009138"/>
    </source>
</evidence>
<organism evidence="2 3">
    <name type="scientific">Rhizopus delemar (strain RA 99-880 / ATCC MYA-4621 / FGSC 9543 / NRRL 43880)</name>
    <name type="common">Mucormycosis agent</name>
    <name type="synonym">Rhizopus arrhizus var. delemar</name>
    <dbReference type="NCBI Taxonomy" id="246409"/>
    <lineage>
        <taxon>Eukaryota</taxon>
        <taxon>Fungi</taxon>
        <taxon>Fungi incertae sedis</taxon>
        <taxon>Mucoromycota</taxon>
        <taxon>Mucoromycotina</taxon>
        <taxon>Mucoromycetes</taxon>
        <taxon>Mucorales</taxon>
        <taxon>Mucorineae</taxon>
        <taxon>Rhizopodaceae</taxon>
        <taxon>Rhizopus</taxon>
    </lineage>
</organism>
<protein>
    <submittedName>
        <fullName evidence="2">Uncharacterized protein</fullName>
    </submittedName>
</protein>
<keyword evidence="1" id="KW-0812">Transmembrane</keyword>
<dbReference type="InParanoid" id="I1BJG3"/>
<dbReference type="VEuPathDB" id="FungiDB:RO3G_01047"/>
<reference evidence="2 3" key="1">
    <citation type="journal article" date="2009" name="PLoS Genet.">
        <title>Genomic analysis of the basal lineage fungus Rhizopus oryzae reveals a whole-genome duplication.</title>
        <authorList>
            <person name="Ma L.-J."/>
            <person name="Ibrahim A.S."/>
            <person name="Skory C."/>
            <person name="Grabherr M.G."/>
            <person name="Burger G."/>
            <person name="Butler M."/>
            <person name="Elias M."/>
            <person name="Idnurm A."/>
            <person name="Lang B.F."/>
            <person name="Sone T."/>
            <person name="Abe A."/>
            <person name="Calvo S.E."/>
            <person name="Corrochano L.M."/>
            <person name="Engels R."/>
            <person name="Fu J."/>
            <person name="Hansberg W."/>
            <person name="Kim J.-M."/>
            <person name="Kodira C.D."/>
            <person name="Koehrsen M.J."/>
            <person name="Liu B."/>
            <person name="Miranda-Saavedra D."/>
            <person name="O'Leary S."/>
            <person name="Ortiz-Castellanos L."/>
            <person name="Poulter R."/>
            <person name="Rodriguez-Romero J."/>
            <person name="Ruiz-Herrera J."/>
            <person name="Shen Y.-Q."/>
            <person name="Zeng Q."/>
            <person name="Galagan J."/>
            <person name="Birren B.W."/>
            <person name="Cuomo C.A."/>
            <person name="Wickes B.L."/>
        </authorList>
    </citation>
    <scope>NUCLEOTIDE SEQUENCE [LARGE SCALE GENOMIC DNA]</scope>
    <source>
        <strain evidence="3">RA 99-880 / ATCC MYA-4621 / FGSC 9543 / NRRL 43880</strain>
    </source>
</reference>
<evidence type="ECO:0000313" key="2">
    <source>
        <dbReference type="EMBL" id="EIE76343.1"/>
    </source>
</evidence>